<dbReference type="EMBL" id="JACIJM010000001">
    <property type="protein sequence ID" value="MBB5720785.1"/>
    <property type="molecule type" value="Genomic_DNA"/>
</dbReference>
<dbReference type="Proteomes" id="UP000535415">
    <property type="component" value="Unassembled WGS sequence"/>
</dbReference>
<keyword evidence="2" id="KW-1185">Reference proteome</keyword>
<name>A0A7W9BHZ1_9RHOB</name>
<gene>
    <name evidence="1" type="ORF">FHS72_000389</name>
</gene>
<evidence type="ECO:0000313" key="2">
    <source>
        <dbReference type="Proteomes" id="UP000535415"/>
    </source>
</evidence>
<evidence type="ECO:0000313" key="1">
    <source>
        <dbReference type="EMBL" id="MBB5720785.1"/>
    </source>
</evidence>
<comment type="caution">
    <text evidence="1">The sequence shown here is derived from an EMBL/GenBank/DDBJ whole genome shotgun (WGS) entry which is preliminary data.</text>
</comment>
<organism evidence="1 2">
    <name type="scientific">Yoonia ponticola</name>
    <dbReference type="NCBI Taxonomy" id="1524255"/>
    <lineage>
        <taxon>Bacteria</taxon>
        <taxon>Pseudomonadati</taxon>
        <taxon>Pseudomonadota</taxon>
        <taxon>Alphaproteobacteria</taxon>
        <taxon>Rhodobacterales</taxon>
        <taxon>Paracoccaceae</taxon>
        <taxon>Yoonia</taxon>
    </lineage>
</organism>
<accession>A0A7W9BHZ1</accession>
<protein>
    <submittedName>
        <fullName evidence="1">Uncharacterized protein</fullName>
    </submittedName>
</protein>
<reference evidence="1 2" key="1">
    <citation type="submission" date="2020-08" db="EMBL/GenBank/DDBJ databases">
        <title>Genomic Encyclopedia of Type Strains, Phase IV (KMG-IV): sequencing the most valuable type-strain genomes for metagenomic binning, comparative biology and taxonomic classification.</title>
        <authorList>
            <person name="Goeker M."/>
        </authorList>
    </citation>
    <scope>NUCLEOTIDE SEQUENCE [LARGE SCALE GENOMIC DNA]</scope>
    <source>
        <strain evidence="1 2">DSM 101064</strain>
    </source>
</reference>
<proteinExistence type="predicted"/>
<dbReference type="AlphaFoldDB" id="A0A7W9BHZ1"/>
<sequence>MADRLVCHGCHGRLQCNNRKWALTRSTSRGLWRDGCSGSCDQP</sequence>